<dbReference type="RefSeq" id="XP_045958166.1">
    <property type="nucleotide sequence ID" value="XM_046102665.1"/>
</dbReference>
<proteinExistence type="predicted"/>
<keyword evidence="1" id="KW-0812">Transmembrane</keyword>
<dbReference type="AlphaFoldDB" id="A0A9P8UKS4"/>
<keyword evidence="1" id="KW-0472">Membrane</keyword>
<sequence>MSGLELLPLVVLAGFALVVRLAGLQGISLRTIGLNDGLEVVLLLLLILLSGSTLVVLTGPALVVALLNGGGGQGWDSVGNKGTLCSISRFSSLIRDRLHWSGNLRQEDGQGRGGR</sequence>
<comment type="caution">
    <text evidence="2">The sequence shown here is derived from an EMBL/GenBank/DDBJ whole genome shotgun (WGS) entry which is preliminary data.</text>
</comment>
<feature type="transmembrane region" description="Helical" evidence="1">
    <location>
        <begin position="6"/>
        <end position="29"/>
    </location>
</feature>
<feature type="transmembrane region" description="Helical" evidence="1">
    <location>
        <begin position="41"/>
        <end position="67"/>
    </location>
</feature>
<dbReference type="Proteomes" id="UP000758603">
    <property type="component" value="Unassembled WGS sequence"/>
</dbReference>
<evidence type="ECO:0000256" key="1">
    <source>
        <dbReference type="SAM" id="Phobius"/>
    </source>
</evidence>
<gene>
    <name evidence="2" type="ORF">BKA67DRAFT_563523</name>
</gene>
<dbReference type="GeneID" id="70131557"/>
<name>A0A9P8UKS4_9PEZI</name>
<dbReference type="EMBL" id="JAGPXC010000004">
    <property type="protein sequence ID" value="KAH6653896.1"/>
    <property type="molecule type" value="Genomic_DNA"/>
</dbReference>
<reference evidence="2" key="1">
    <citation type="journal article" date="2021" name="Nat. Commun.">
        <title>Genetic determinants of endophytism in the Arabidopsis root mycobiome.</title>
        <authorList>
            <person name="Mesny F."/>
            <person name="Miyauchi S."/>
            <person name="Thiergart T."/>
            <person name="Pickel B."/>
            <person name="Atanasova L."/>
            <person name="Karlsson M."/>
            <person name="Huettel B."/>
            <person name="Barry K.W."/>
            <person name="Haridas S."/>
            <person name="Chen C."/>
            <person name="Bauer D."/>
            <person name="Andreopoulos W."/>
            <person name="Pangilinan J."/>
            <person name="LaButti K."/>
            <person name="Riley R."/>
            <person name="Lipzen A."/>
            <person name="Clum A."/>
            <person name="Drula E."/>
            <person name="Henrissat B."/>
            <person name="Kohler A."/>
            <person name="Grigoriev I.V."/>
            <person name="Martin F.M."/>
            <person name="Hacquard S."/>
        </authorList>
    </citation>
    <scope>NUCLEOTIDE SEQUENCE</scope>
    <source>
        <strain evidence="2">MPI-SDFR-AT-0073</strain>
    </source>
</reference>
<evidence type="ECO:0000313" key="3">
    <source>
        <dbReference type="Proteomes" id="UP000758603"/>
    </source>
</evidence>
<accession>A0A9P8UKS4</accession>
<organism evidence="2 3">
    <name type="scientific">Truncatella angustata</name>
    <dbReference type="NCBI Taxonomy" id="152316"/>
    <lineage>
        <taxon>Eukaryota</taxon>
        <taxon>Fungi</taxon>
        <taxon>Dikarya</taxon>
        <taxon>Ascomycota</taxon>
        <taxon>Pezizomycotina</taxon>
        <taxon>Sordariomycetes</taxon>
        <taxon>Xylariomycetidae</taxon>
        <taxon>Amphisphaeriales</taxon>
        <taxon>Sporocadaceae</taxon>
        <taxon>Truncatella</taxon>
    </lineage>
</organism>
<evidence type="ECO:0000313" key="2">
    <source>
        <dbReference type="EMBL" id="KAH6653896.1"/>
    </source>
</evidence>
<keyword evidence="1" id="KW-1133">Transmembrane helix</keyword>
<keyword evidence="3" id="KW-1185">Reference proteome</keyword>
<protein>
    <submittedName>
        <fullName evidence="2">Uncharacterized protein</fullName>
    </submittedName>
</protein>